<dbReference type="PANTHER" id="PTHR12904">
    <property type="match status" value="1"/>
</dbReference>
<protein>
    <submittedName>
        <fullName evidence="2">Uncharacterized protein</fullName>
    </submittedName>
</protein>
<name>A0AAV1BBK2_VICFA</name>
<accession>A0AAV1BBK2</accession>
<sequence>MNNEIELVQLCINAACKTKQTVDKWRLQRRSLDRIPSHLADALLRRLITRRLLHPSLLEVFKHSAEEIDLRGENAVDAEWMAYLGAFRHLRYLNIAECHRVNSSALWPTAGMNSLKELDLSRCAKINDSGINHILSISNLEKLHISKTGVTAKGIKLLASLKNLSLLDLGGLPVDDACLASLQVLENLQQIELWGSKVSNEGAALLNTFPKLTHLNLDWTSVTKLPNLSTLECLNMSNCTIDSILKDDKSPLTKLIFSGSKFLNEAETLLYANTNFLSFLDLAHTGLDKFFFLSKLKVIEHLNLSSCMMDDDSVEMVACIGGKLKSLNLSGTWVTSAGVGILAGHVPNLEILSLSQTSVDDTAFSFISMMPSLKDVDLSSTNIKGFLNQGSNDLESLSLTTIQNLKQLERLNLEHTQVINEALFPLSSFQELRYLSLKSPSLADISLYHLSSVPKLTKLSICDAVLTNYALGKFKVPETLKLMDLRGCWLLTKEAILSFCRNHPQIEVRHELVTVLPFEENGRHHHSSPSRLTSRTMQATRKKEQTSLSPSFVDQRMKYSRDELLALQFMSLPLASSSERDNSILEKQLDSMCNSSA</sequence>
<dbReference type="PANTHER" id="PTHR12904:SF23">
    <property type="entry name" value="PROTEIN ZER-1 HOMOLOG"/>
    <property type="match status" value="1"/>
</dbReference>
<organism evidence="2 3">
    <name type="scientific">Vicia faba</name>
    <name type="common">Broad bean</name>
    <name type="synonym">Faba vulgaris</name>
    <dbReference type="NCBI Taxonomy" id="3906"/>
    <lineage>
        <taxon>Eukaryota</taxon>
        <taxon>Viridiplantae</taxon>
        <taxon>Streptophyta</taxon>
        <taxon>Embryophyta</taxon>
        <taxon>Tracheophyta</taxon>
        <taxon>Spermatophyta</taxon>
        <taxon>Magnoliopsida</taxon>
        <taxon>eudicotyledons</taxon>
        <taxon>Gunneridae</taxon>
        <taxon>Pentapetalae</taxon>
        <taxon>rosids</taxon>
        <taxon>fabids</taxon>
        <taxon>Fabales</taxon>
        <taxon>Fabaceae</taxon>
        <taxon>Papilionoideae</taxon>
        <taxon>50 kb inversion clade</taxon>
        <taxon>NPAAA clade</taxon>
        <taxon>Hologalegina</taxon>
        <taxon>IRL clade</taxon>
        <taxon>Fabeae</taxon>
        <taxon>Vicia</taxon>
    </lineage>
</organism>
<dbReference type="SUPFAM" id="SSF52047">
    <property type="entry name" value="RNI-like"/>
    <property type="match status" value="1"/>
</dbReference>
<dbReference type="InterPro" id="IPR051341">
    <property type="entry name" value="Zyg-11_UBL_adapter"/>
</dbReference>
<feature type="compositionally biased region" description="Polar residues" evidence="1">
    <location>
        <begin position="529"/>
        <end position="539"/>
    </location>
</feature>
<dbReference type="InterPro" id="IPR001611">
    <property type="entry name" value="Leu-rich_rpt"/>
</dbReference>
<dbReference type="SMART" id="SM00367">
    <property type="entry name" value="LRR_CC"/>
    <property type="match status" value="5"/>
</dbReference>
<dbReference type="Proteomes" id="UP001157006">
    <property type="component" value="Chromosome 6"/>
</dbReference>
<evidence type="ECO:0000313" key="2">
    <source>
        <dbReference type="EMBL" id="CAI8619567.1"/>
    </source>
</evidence>
<evidence type="ECO:0000256" key="1">
    <source>
        <dbReference type="SAM" id="MobiDB-lite"/>
    </source>
</evidence>
<dbReference type="InterPro" id="IPR006553">
    <property type="entry name" value="Leu-rich_rpt_Cys-con_subtyp"/>
</dbReference>
<evidence type="ECO:0000313" key="3">
    <source>
        <dbReference type="Proteomes" id="UP001157006"/>
    </source>
</evidence>
<dbReference type="EMBL" id="OX451741">
    <property type="protein sequence ID" value="CAI8619567.1"/>
    <property type="molecule type" value="Genomic_DNA"/>
</dbReference>
<dbReference type="InterPro" id="IPR032675">
    <property type="entry name" value="LRR_dom_sf"/>
</dbReference>
<dbReference type="AlphaFoldDB" id="A0AAV1BBK2"/>
<gene>
    <name evidence="2" type="ORF">VFH_VI177720</name>
</gene>
<keyword evidence="3" id="KW-1185">Reference proteome</keyword>
<reference evidence="2 3" key="1">
    <citation type="submission" date="2023-01" db="EMBL/GenBank/DDBJ databases">
        <authorList>
            <person name="Kreplak J."/>
        </authorList>
    </citation>
    <scope>NUCLEOTIDE SEQUENCE [LARGE SCALE GENOMIC DNA]</scope>
</reference>
<dbReference type="SUPFAM" id="SSF52058">
    <property type="entry name" value="L domain-like"/>
    <property type="match status" value="1"/>
</dbReference>
<dbReference type="Gene3D" id="3.80.10.10">
    <property type="entry name" value="Ribonuclease Inhibitor"/>
    <property type="match status" value="3"/>
</dbReference>
<feature type="region of interest" description="Disordered" evidence="1">
    <location>
        <begin position="521"/>
        <end position="550"/>
    </location>
</feature>
<dbReference type="Pfam" id="PF13516">
    <property type="entry name" value="LRR_6"/>
    <property type="match status" value="1"/>
</dbReference>
<proteinExistence type="predicted"/>